<comment type="catalytic activity">
    <reaction evidence="3">
        <text>(2S,6S)-2,6-diaminopimelate = meso-2,6-diaminopimelate</text>
        <dbReference type="Rhea" id="RHEA:15393"/>
        <dbReference type="ChEBI" id="CHEBI:57609"/>
        <dbReference type="ChEBI" id="CHEBI:57791"/>
        <dbReference type="EC" id="5.1.1.7"/>
    </reaction>
</comment>
<organism evidence="5 6">
    <name type="scientific">Maribacter dokdonensis</name>
    <dbReference type="NCBI Taxonomy" id="320912"/>
    <lineage>
        <taxon>Bacteria</taxon>
        <taxon>Pseudomonadati</taxon>
        <taxon>Bacteroidota</taxon>
        <taxon>Flavobacteriia</taxon>
        <taxon>Flavobacteriales</taxon>
        <taxon>Flavobacteriaceae</taxon>
        <taxon>Maribacter</taxon>
    </lineage>
</organism>
<dbReference type="RefSeq" id="WP_074674182.1">
    <property type="nucleotide sequence ID" value="NZ_FNTB01000001.1"/>
</dbReference>
<comment type="caution">
    <text evidence="3">Lacks conserved residue(s) required for the propagation of feature annotation.</text>
</comment>
<proteinExistence type="inferred from homology"/>
<dbReference type="Gene3D" id="3.10.310.10">
    <property type="entry name" value="Diaminopimelate Epimerase, Chain A, domain 1"/>
    <property type="match status" value="2"/>
</dbReference>
<feature type="binding site" evidence="3">
    <location>
        <begin position="198"/>
        <end position="199"/>
    </location>
    <ligand>
        <name>substrate</name>
    </ligand>
</feature>
<dbReference type="EMBL" id="FNTB01000001">
    <property type="protein sequence ID" value="SEC51855.1"/>
    <property type="molecule type" value="Genomic_DNA"/>
</dbReference>
<keyword evidence="3" id="KW-0457">Lysine biosynthesis</keyword>
<sequence length="258" mass="28568">MENTFYKYQGTGNDFVMVDNRNGQFPKDDYPLIAKICNRRFGVGADGLILLENDAETDFRMVYFNADGKEGSMCGNGGRCIVAFAHFLKVIEKETVFIAVDGLHEATITDDVVSLKMLDVKEIKEKTNALFMDTGSPHHVQLVDGLKSFNVVKEGARMRYGVYGEKGSNINFVEKNDEGGFDIRTYERGVEDETLSCGTGVTAVALGMYHLGNTKENTIGIKALGGNLEVSFKEQNGSYSDIYLKGEAKQVFKGELTW</sequence>
<dbReference type="NCBIfam" id="TIGR00652">
    <property type="entry name" value="DapF"/>
    <property type="match status" value="1"/>
</dbReference>
<feature type="active site" description="Proton donor" evidence="3">
    <location>
        <position position="74"/>
    </location>
</feature>
<evidence type="ECO:0000256" key="3">
    <source>
        <dbReference type="HAMAP-Rule" id="MF_00197"/>
    </source>
</evidence>
<feature type="site" description="Could be important to modulate the pK values of the two catalytic cysteine residues" evidence="3">
    <location>
        <position position="138"/>
    </location>
</feature>
<dbReference type="HAMAP" id="MF_00197">
    <property type="entry name" value="DAP_epimerase"/>
    <property type="match status" value="1"/>
</dbReference>
<dbReference type="UniPathway" id="UPA00034">
    <property type="reaction ID" value="UER00025"/>
</dbReference>
<evidence type="ECO:0000256" key="4">
    <source>
        <dbReference type="NCBIfam" id="TIGR00652"/>
    </source>
</evidence>
<feature type="binding site" evidence="3">
    <location>
        <position position="65"/>
    </location>
    <ligand>
        <name>substrate</name>
    </ligand>
</feature>
<keyword evidence="3" id="KW-0028">Amino-acid biosynthesis</keyword>
<dbReference type="InterPro" id="IPR001653">
    <property type="entry name" value="DAP_epimerase_DapF"/>
</dbReference>
<evidence type="ECO:0000256" key="2">
    <source>
        <dbReference type="ARBA" id="ARBA00023235"/>
    </source>
</evidence>
<dbReference type="SUPFAM" id="SSF54506">
    <property type="entry name" value="Diaminopimelate epimerase-like"/>
    <property type="match status" value="2"/>
</dbReference>
<dbReference type="OrthoDB" id="9805408at2"/>
<dbReference type="Pfam" id="PF01678">
    <property type="entry name" value="DAP_epimerase"/>
    <property type="match status" value="2"/>
</dbReference>
<keyword evidence="2 3" id="KW-0413">Isomerase</keyword>
<comment type="pathway">
    <text evidence="3">Amino-acid biosynthesis; L-lysine biosynthesis via DAP pathway; DL-2,6-diaminopimelate from LL-2,6-diaminopimelate: step 1/1.</text>
</comment>
<dbReference type="PANTHER" id="PTHR31689">
    <property type="entry name" value="DIAMINOPIMELATE EPIMERASE, CHLOROPLASTIC"/>
    <property type="match status" value="1"/>
</dbReference>
<dbReference type="PANTHER" id="PTHR31689:SF0">
    <property type="entry name" value="DIAMINOPIMELATE EPIMERASE"/>
    <property type="match status" value="1"/>
</dbReference>
<feature type="site" description="Could be important to modulate the pK values of the two catalytic cysteine residues" evidence="3">
    <location>
        <position position="187"/>
    </location>
</feature>
<dbReference type="GO" id="GO:0008837">
    <property type="term" value="F:diaminopimelate epimerase activity"/>
    <property type="evidence" value="ECO:0007669"/>
    <property type="project" value="UniProtKB-UniRule"/>
</dbReference>
<feature type="binding site" evidence="3">
    <location>
        <position position="13"/>
    </location>
    <ligand>
        <name>substrate</name>
    </ligand>
</feature>
<name>A0A1H4T5U3_9FLAO</name>
<dbReference type="AlphaFoldDB" id="A0A1H4T5U3"/>
<feature type="binding site" evidence="3">
    <location>
        <begin position="187"/>
        <end position="188"/>
    </location>
    <ligand>
        <name>substrate</name>
    </ligand>
</feature>
<reference evidence="5 6" key="1">
    <citation type="submission" date="2016-10" db="EMBL/GenBank/DDBJ databases">
        <authorList>
            <person name="de Groot N.N."/>
        </authorList>
    </citation>
    <scope>NUCLEOTIDE SEQUENCE [LARGE SCALE GENOMIC DNA]</scope>
    <source>
        <strain evidence="5 6">MAR_2009_71</strain>
    </source>
</reference>
<dbReference type="GO" id="GO:0009089">
    <property type="term" value="P:lysine biosynthetic process via diaminopimelate"/>
    <property type="evidence" value="ECO:0007669"/>
    <property type="project" value="UniProtKB-UniRule"/>
</dbReference>
<feature type="binding site" evidence="3">
    <location>
        <begin position="75"/>
        <end position="76"/>
    </location>
    <ligand>
        <name>substrate</name>
    </ligand>
</feature>
<dbReference type="GO" id="GO:0005829">
    <property type="term" value="C:cytosol"/>
    <property type="evidence" value="ECO:0007669"/>
    <property type="project" value="TreeGrafter"/>
</dbReference>
<feature type="active site" description="Proton acceptor" evidence="3">
    <location>
        <position position="197"/>
    </location>
</feature>
<evidence type="ECO:0000313" key="6">
    <source>
        <dbReference type="Proteomes" id="UP000183038"/>
    </source>
</evidence>
<comment type="subunit">
    <text evidence="3">Homodimer.</text>
</comment>
<evidence type="ECO:0000256" key="1">
    <source>
        <dbReference type="ARBA" id="ARBA00010219"/>
    </source>
</evidence>
<evidence type="ECO:0000313" key="5">
    <source>
        <dbReference type="EMBL" id="SEC51855.1"/>
    </source>
</evidence>
<comment type="similarity">
    <text evidence="1 3">Belongs to the diaminopimelate epimerase family.</text>
</comment>
<keyword evidence="3" id="KW-0963">Cytoplasm</keyword>
<dbReference type="Proteomes" id="UP000183038">
    <property type="component" value="Unassembled WGS sequence"/>
</dbReference>
<protein>
    <recommendedName>
        <fullName evidence="3 4">Diaminopimelate epimerase</fullName>
        <shortName evidence="3">DAP epimerase</shortName>
        <ecNumber evidence="3 4">5.1.1.7</ecNumber>
    </recommendedName>
    <alternativeName>
        <fullName evidence="3">PLP-independent amino acid racemase</fullName>
    </alternativeName>
</protein>
<feature type="binding site" evidence="3">
    <location>
        <position position="169"/>
    </location>
    <ligand>
        <name>substrate</name>
    </ligand>
</feature>
<gene>
    <name evidence="3" type="primary">dapF</name>
    <name evidence="5" type="ORF">SAMN05192540_3372</name>
</gene>
<comment type="function">
    <text evidence="3">Catalyzes the stereoinversion of LL-2,6-diaminopimelate (L,L-DAP) to meso-diaminopimelate (meso-DAP), a precursor of L-lysine and an essential component of the bacterial peptidoglycan.</text>
</comment>
<accession>A0A1H4T5U3</accession>
<dbReference type="EC" id="5.1.1.7" evidence="3 4"/>
<comment type="subcellular location">
    <subcellularLocation>
        <location evidence="3">Cytoplasm</location>
    </subcellularLocation>
</comment>